<feature type="domain" description="HTH arsR-type" evidence="2">
    <location>
        <begin position="3"/>
        <end position="97"/>
    </location>
</feature>
<dbReference type="Pfam" id="PF12840">
    <property type="entry name" value="HTH_20"/>
    <property type="match status" value="1"/>
</dbReference>
<dbReference type="EMBL" id="JBHSDL010000014">
    <property type="protein sequence ID" value="MFC4375078.1"/>
    <property type="molecule type" value="Genomic_DNA"/>
</dbReference>
<dbReference type="Gene3D" id="1.10.10.10">
    <property type="entry name" value="Winged helix-like DNA-binding domain superfamily/Winged helix DNA-binding domain"/>
    <property type="match status" value="1"/>
</dbReference>
<dbReference type="InterPro" id="IPR023485">
    <property type="entry name" value="Ptyr_pPase"/>
</dbReference>
<comment type="caution">
    <text evidence="3">The sequence shown here is derived from an EMBL/GenBank/DDBJ whole genome shotgun (WGS) entry which is preliminary data.</text>
</comment>
<dbReference type="InterPro" id="IPR036388">
    <property type="entry name" value="WH-like_DNA-bd_sf"/>
</dbReference>
<dbReference type="PANTHER" id="PTHR43428:SF1">
    <property type="entry name" value="ARSENATE REDUCTASE"/>
    <property type="match status" value="1"/>
</dbReference>
<evidence type="ECO:0000259" key="2">
    <source>
        <dbReference type="PROSITE" id="PS50987"/>
    </source>
</evidence>
<evidence type="ECO:0000313" key="3">
    <source>
        <dbReference type="EMBL" id="MFC4375078.1"/>
    </source>
</evidence>
<sequence length="236" mass="25948">MHERFDSVESRVERHAALADPVRLRIVDLLTLGDLVVSELRDRLEIPGNLLSHHLRVLERARIVSWGRSEGDRRRRYVKLHAEALELRGEPPRLTGARVLFVCTGNSARSPIAAALFARAGGVPTSSAGTHPADRLSAGAAATAARHHLTLPDHRPRHFTDVHADGDLVITVCDRAREELSELVDHHWSIPNPTPVGTTNAYDTAFAEIARRITHFGPHLLSTRAAPAQPSTHSHS</sequence>
<gene>
    <name evidence="3" type="ORF">ACFO5K_13320</name>
</gene>
<dbReference type="RefSeq" id="WP_378561178.1">
    <property type="nucleotide sequence ID" value="NZ_JBHSDL010000014.1"/>
</dbReference>
<protein>
    <submittedName>
        <fullName evidence="3">Helix-turn-helix domain-containing protein</fullName>
    </submittedName>
</protein>
<keyword evidence="4" id="KW-1185">Reference proteome</keyword>
<organism evidence="3 4">
    <name type="scientific">Nocardia halotolerans</name>
    <dbReference type="NCBI Taxonomy" id="1755878"/>
    <lineage>
        <taxon>Bacteria</taxon>
        <taxon>Bacillati</taxon>
        <taxon>Actinomycetota</taxon>
        <taxon>Actinomycetes</taxon>
        <taxon>Mycobacteriales</taxon>
        <taxon>Nocardiaceae</taxon>
        <taxon>Nocardia</taxon>
    </lineage>
</organism>
<dbReference type="InterPro" id="IPR001845">
    <property type="entry name" value="HTH_ArsR_DNA-bd_dom"/>
</dbReference>
<dbReference type="PANTHER" id="PTHR43428">
    <property type="entry name" value="ARSENATE REDUCTASE"/>
    <property type="match status" value="1"/>
</dbReference>
<dbReference type="Proteomes" id="UP001595844">
    <property type="component" value="Unassembled WGS sequence"/>
</dbReference>
<evidence type="ECO:0000256" key="1">
    <source>
        <dbReference type="ARBA" id="ARBA00022849"/>
    </source>
</evidence>
<accession>A0ABV8VKH4</accession>
<dbReference type="Pfam" id="PF01451">
    <property type="entry name" value="LMWPc"/>
    <property type="match status" value="1"/>
</dbReference>
<dbReference type="InterPro" id="IPR011991">
    <property type="entry name" value="ArsR-like_HTH"/>
</dbReference>
<dbReference type="SUPFAM" id="SSF46785">
    <property type="entry name" value="Winged helix' DNA-binding domain"/>
    <property type="match status" value="1"/>
</dbReference>
<reference evidence="4" key="1">
    <citation type="journal article" date="2019" name="Int. J. Syst. Evol. Microbiol.">
        <title>The Global Catalogue of Microorganisms (GCM) 10K type strain sequencing project: providing services to taxonomists for standard genome sequencing and annotation.</title>
        <authorList>
            <consortium name="The Broad Institute Genomics Platform"/>
            <consortium name="The Broad Institute Genome Sequencing Center for Infectious Disease"/>
            <person name="Wu L."/>
            <person name="Ma J."/>
        </authorList>
    </citation>
    <scope>NUCLEOTIDE SEQUENCE [LARGE SCALE GENOMIC DNA]</scope>
    <source>
        <strain evidence="4">IBRC-M 10490</strain>
    </source>
</reference>
<dbReference type="PROSITE" id="PS50987">
    <property type="entry name" value="HTH_ARSR_2"/>
    <property type="match status" value="1"/>
</dbReference>
<dbReference type="PRINTS" id="PR00778">
    <property type="entry name" value="HTHARSR"/>
</dbReference>
<name>A0ABV8VKH4_9NOCA</name>
<dbReference type="SUPFAM" id="SSF52788">
    <property type="entry name" value="Phosphotyrosine protein phosphatases I"/>
    <property type="match status" value="1"/>
</dbReference>
<dbReference type="SMART" id="SM00418">
    <property type="entry name" value="HTH_ARSR"/>
    <property type="match status" value="1"/>
</dbReference>
<dbReference type="Gene3D" id="3.40.50.2300">
    <property type="match status" value="1"/>
</dbReference>
<dbReference type="CDD" id="cd00090">
    <property type="entry name" value="HTH_ARSR"/>
    <property type="match status" value="1"/>
</dbReference>
<dbReference type="InterPro" id="IPR036196">
    <property type="entry name" value="Ptyr_pPase_sf"/>
</dbReference>
<proteinExistence type="predicted"/>
<evidence type="ECO:0000313" key="4">
    <source>
        <dbReference type="Proteomes" id="UP001595844"/>
    </source>
</evidence>
<keyword evidence="1" id="KW-0059">Arsenical resistance</keyword>
<dbReference type="InterPro" id="IPR036390">
    <property type="entry name" value="WH_DNA-bd_sf"/>
</dbReference>
<dbReference type="SMART" id="SM00226">
    <property type="entry name" value="LMWPc"/>
    <property type="match status" value="1"/>
</dbReference>